<organism evidence="3 4">
    <name type="scientific">Orlajensenia flava</name>
    <dbReference type="NCBI Taxonomy" id="2565934"/>
    <lineage>
        <taxon>Bacteria</taxon>
        <taxon>Bacillati</taxon>
        <taxon>Actinomycetota</taxon>
        <taxon>Actinomycetes</taxon>
        <taxon>Micrococcales</taxon>
        <taxon>Microbacteriaceae</taxon>
        <taxon>Orlajensenia</taxon>
    </lineage>
</organism>
<dbReference type="EMBL" id="SSSN01000003">
    <property type="protein sequence ID" value="THG35456.1"/>
    <property type="molecule type" value="Genomic_DNA"/>
</dbReference>
<keyword evidence="1" id="KW-0472">Membrane</keyword>
<evidence type="ECO:0000313" key="3">
    <source>
        <dbReference type="EMBL" id="THG35456.1"/>
    </source>
</evidence>
<dbReference type="AlphaFoldDB" id="A0A4S4G062"/>
<dbReference type="OrthoDB" id="4965078at2"/>
<evidence type="ECO:0000256" key="1">
    <source>
        <dbReference type="SAM" id="Phobius"/>
    </source>
</evidence>
<feature type="domain" description="GAF" evidence="2">
    <location>
        <begin position="198"/>
        <end position="247"/>
    </location>
</feature>
<gene>
    <name evidence="3" type="ORF">E6C70_05265</name>
</gene>
<keyword evidence="4" id="KW-1185">Reference proteome</keyword>
<comment type="caution">
    <text evidence="3">The sequence shown here is derived from an EMBL/GenBank/DDBJ whole genome shotgun (WGS) entry which is preliminary data.</text>
</comment>
<feature type="transmembrane region" description="Helical" evidence="1">
    <location>
        <begin position="40"/>
        <end position="62"/>
    </location>
</feature>
<dbReference type="SUPFAM" id="SSF55781">
    <property type="entry name" value="GAF domain-like"/>
    <property type="match status" value="1"/>
</dbReference>
<sequence length="262" mass="27515">MDPQTKRAGRGRTVALTVVPLAAAAAAGPLIGYASRADAWWAAFLFGGILLAVVAIAIQVAVKVRDSRAQLTLAEEMDDLRLTVRDALLPVASLLAEMPGLDLLRRVDHLRTVGQAAVAALHSLVSPHADRARVNVYSLETAPLQMVWLAHIGRGDKPGPFVAGTPRGDAALEFLFEAKSAFYPDLGEARPAGYGGTASGYETFIAVPVFTDKRVWGMVTVDAPTAGSLTPGDLHLSEVVAEMMSVAFASAAAPEPSLHANV</sequence>
<dbReference type="Pfam" id="PF01590">
    <property type="entry name" value="GAF"/>
    <property type="match status" value="1"/>
</dbReference>
<proteinExistence type="predicted"/>
<dbReference type="RefSeq" id="WP_136422890.1">
    <property type="nucleotide sequence ID" value="NZ_SSSN01000003.1"/>
</dbReference>
<dbReference type="InterPro" id="IPR029016">
    <property type="entry name" value="GAF-like_dom_sf"/>
</dbReference>
<evidence type="ECO:0000259" key="2">
    <source>
        <dbReference type="Pfam" id="PF01590"/>
    </source>
</evidence>
<name>A0A4S4G062_9MICO</name>
<dbReference type="Proteomes" id="UP000307380">
    <property type="component" value="Unassembled WGS sequence"/>
</dbReference>
<dbReference type="Gene3D" id="3.30.450.40">
    <property type="match status" value="1"/>
</dbReference>
<dbReference type="InterPro" id="IPR003018">
    <property type="entry name" value="GAF"/>
</dbReference>
<keyword evidence="1" id="KW-0812">Transmembrane</keyword>
<protein>
    <submittedName>
        <fullName evidence="3">GAF domain-containing protein</fullName>
    </submittedName>
</protein>
<reference evidence="3 4" key="1">
    <citation type="submission" date="2019-04" db="EMBL/GenBank/DDBJ databases">
        <authorList>
            <person name="Jiang L."/>
        </authorList>
    </citation>
    <scope>NUCLEOTIDE SEQUENCE [LARGE SCALE GENOMIC DNA]</scope>
    <source>
        <strain evidence="3 4">YIM 131861</strain>
    </source>
</reference>
<keyword evidence="1" id="KW-1133">Transmembrane helix</keyword>
<accession>A0A4S4G062</accession>
<evidence type="ECO:0000313" key="4">
    <source>
        <dbReference type="Proteomes" id="UP000307380"/>
    </source>
</evidence>
<feature type="transmembrane region" description="Helical" evidence="1">
    <location>
        <begin position="12"/>
        <end position="34"/>
    </location>
</feature>